<dbReference type="EMBL" id="GBRH01186709">
    <property type="protein sequence ID" value="JAE11187.1"/>
    <property type="molecule type" value="Transcribed_RNA"/>
</dbReference>
<sequence>MLLNDLTNWDKAYLKKMFCFLTMKDKIPQKVRIAYYRSKRY</sequence>
<evidence type="ECO:0000313" key="1">
    <source>
        <dbReference type="EMBL" id="JAE11187.1"/>
    </source>
</evidence>
<reference evidence="1" key="2">
    <citation type="journal article" date="2015" name="Data Brief">
        <title>Shoot transcriptome of the giant reed, Arundo donax.</title>
        <authorList>
            <person name="Barrero R.A."/>
            <person name="Guerrero F.D."/>
            <person name="Moolhuijzen P."/>
            <person name="Goolsby J.A."/>
            <person name="Tidwell J."/>
            <person name="Bellgard S.E."/>
            <person name="Bellgard M.I."/>
        </authorList>
    </citation>
    <scope>NUCLEOTIDE SEQUENCE</scope>
    <source>
        <tissue evidence="1">Shoot tissue taken approximately 20 cm above the soil surface</tissue>
    </source>
</reference>
<dbReference type="AlphaFoldDB" id="A0A0A9FFT2"/>
<organism evidence="1">
    <name type="scientific">Arundo donax</name>
    <name type="common">Giant reed</name>
    <name type="synonym">Donax arundinaceus</name>
    <dbReference type="NCBI Taxonomy" id="35708"/>
    <lineage>
        <taxon>Eukaryota</taxon>
        <taxon>Viridiplantae</taxon>
        <taxon>Streptophyta</taxon>
        <taxon>Embryophyta</taxon>
        <taxon>Tracheophyta</taxon>
        <taxon>Spermatophyta</taxon>
        <taxon>Magnoliopsida</taxon>
        <taxon>Liliopsida</taxon>
        <taxon>Poales</taxon>
        <taxon>Poaceae</taxon>
        <taxon>PACMAD clade</taxon>
        <taxon>Arundinoideae</taxon>
        <taxon>Arundineae</taxon>
        <taxon>Arundo</taxon>
    </lineage>
</organism>
<protein>
    <submittedName>
        <fullName evidence="1">Uncharacterized protein</fullName>
    </submittedName>
</protein>
<reference evidence="1" key="1">
    <citation type="submission" date="2014-09" db="EMBL/GenBank/DDBJ databases">
        <authorList>
            <person name="Magalhaes I.L.F."/>
            <person name="Oliveira U."/>
            <person name="Santos F.R."/>
            <person name="Vidigal T.H.D.A."/>
            <person name="Brescovit A.D."/>
            <person name="Santos A.J."/>
        </authorList>
    </citation>
    <scope>NUCLEOTIDE SEQUENCE</scope>
    <source>
        <tissue evidence="1">Shoot tissue taken approximately 20 cm above the soil surface</tissue>
    </source>
</reference>
<proteinExistence type="predicted"/>
<name>A0A0A9FFT2_ARUDO</name>
<accession>A0A0A9FFT2</accession>